<sequence>MRKFVVLFTLLLHLGYQATSAPKTSKDKVDRPKLVVGIVIDQMRWDYLYRFNDRYGKDGFKRLLREGFSCENHYINYLPSATAVGHSSIYTGSVPGVHGITGNSWVDQLTGKTVYCTEDNTVQTVGSAATTEGQMSPRNLLASTITDELRMATNKQSKVVGVSLKDRASILPAGHMANGAFWFDDESGNFITSTFYMPTLPEWVQNFNKQQRAAEFMKQPWQTLYPIGTYKNSDEDAKAYEGRLPGETTTTFPHNLPAAYAKKKDAFRTTPHGNTFILDFASAAVNGYNMGQGEATDFLTINCASTDYVGHMFGPNSIEIEDTYLRLDQDLAKFFKFLDSKVGKGQYLVFLTADHGVGHAIGYSQENKLNGGNWNSKPVQAELNKMLASTFGAENLVRSMSSYQVHFDWDQIAAKKLDIDLIKKAVIAKLQMEPEVMYAVDMGNANAHLVPFTIREQIANSYNPKRTGSIQIILKPGYVATTSKTGASHGAWNPYDTHLPLLFMGWNIKAGSTNIPTYMTDVAPTLAALLHIQTPNGTVGKPITAVVK</sequence>
<feature type="binding site" evidence="5">
    <location>
        <position position="103"/>
    </location>
    <ligand>
        <name>substrate</name>
    </ligand>
</feature>
<evidence type="ECO:0000313" key="7">
    <source>
        <dbReference type="Proteomes" id="UP000271010"/>
    </source>
</evidence>
<dbReference type="Pfam" id="PF01663">
    <property type="entry name" value="Phosphodiest"/>
    <property type="match status" value="1"/>
</dbReference>
<dbReference type="InterPro" id="IPR002591">
    <property type="entry name" value="Phosphodiest/P_Trfase"/>
</dbReference>
<dbReference type="OrthoDB" id="9766127at2"/>
<dbReference type="SUPFAM" id="SSF53649">
    <property type="entry name" value="Alkaline phosphatase-like"/>
    <property type="match status" value="1"/>
</dbReference>
<dbReference type="InterPro" id="IPR017850">
    <property type="entry name" value="Alkaline_phosphatase_core_sf"/>
</dbReference>
<evidence type="ECO:0000256" key="3">
    <source>
        <dbReference type="ARBA" id="ARBA00022729"/>
    </source>
</evidence>
<dbReference type="PANTHER" id="PTHR10151:SF120">
    <property type="entry name" value="BIS(5'-ADENOSYL)-TRIPHOSPHATASE"/>
    <property type="match status" value="1"/>
</dbReference>
<reference evidence="6 7" key="1">
    <citation type="submission" date="2018-11" db="EMBL/GenBank/DDBJ databases">
        <title>Rufibacter latericius sp. nov., isolated from water in Baiyang Lake.</title>
        <authorList>
            <person name="Yang Y."/>
        </authorList>
    </citation>
    <scope>NUCLEOTIDE SEQUENCE [LARGE SCALE GENOMIC DNA]</scope>
    <source>
        <strain evidence="6 7">MCC P1</strain>
    </source>
</reference>
<name>A0A3M9N677_9BACT</name>
<dbReference type="Proteomes" id="UP000271010">
    <property type="component" value="Unassembled WGS sequence"/>
</dbReference>
<dbReference type="PANTHER" id="PTHR10151">
    <property type="entry name" value="ECTONUCLEOTIDE PYROPHOSPHATASE/PHOSPHODIESTERASE"/>
    <property type="match status" value="1"/>
</dbReference>
<protein>
    <submittedName>
        <fullName evidence="6">Alkaline phosphatase family protein</fullName>
    </submittedName>
</protein>
<keyword evidence="3" id="KW-0732">Signal</keyword>
<dbReference type="Gene3D" id="3.40.720.10">
    <property type="entry name" value="Alkaline Phosphatase, subunit A"/>
    <property type="match status" value="1"/>
</dbReference>
<dbReference type="AlphaFoldDB" id="A0A3M9N677"/>
<feature type="binding site" evidence="5">
    <location>
        <begin position="165"/>
        <end position="167"/>
    </location>
    <ligand>
        <name>substrate</name>
    </ligand>
</feature>
<dbReference type="NCBIfam" id="NF042991">
    <property type="entry name" value="alk_phos_PafA"/>
    <property type="match status" value="1"/>
</dbReference>
<gene>
    <name evidence="6" type="ORF">EFA69_02035</name>
</gene>
<dbReference type="GO" id="GO:0046872">
    <property type="term" value="F:metal ion binding"/>
    <property type="evidence" value="ECO:0007669"/>
    <property type="project" value="UniProtKB-KW"/>
</dbReference>
<feature type="active site" description="Phosphothreonine intermediate" evidence="4">
    <location>
        <position position="82"/>
    </location>
</feature>
<dbReference type="InterPro" id="IPR026263">
    <property type="entry name" value="Alkaline_phosphatase_prok"/>
</dbReference>
<dbReference type="EMBL" id="RJJE01000001">
    <property type="protein sequence ID" value="RNI33311.1"/>
    <property type="molecule type" value="Genomic_DNA"/>
</dbReference>
<dbReference type="RefSeq" id="WP_123131498.1">
    <property type="nucleotide sequence ID" value="NZ_RJJE01000001.1"/>
</dbReference>
<accession>A0A3M9N677</accession>
<evidence type="ECO:0000256" key="4">
    <source>
        <dbReference type="PIRSR" id="PIRSR031924-50"/>
    </source>
</evidence>
<comment type="caution">
    <text evidence="6">The sequence shown here is derived from an EMBL/GenBank/DDBJ whole genome shotgun (WGS) entry which is preliminary data.</text>
</comment>
<evidence type="ECO:0000256" key="5">
    <source>
        <dbReference type="PIRSR" id="PIRSR031924-51"/>
    </source>
</evidence>
<dbReference type="GO" id="GO:0004035">
    <property type="term" value="F:alkaline phosphatase activity"/>
    <property type="evidence" value="ECO:0007669"/>
    <property type="project" value="InterPro"/>
</dbReference>
<organism evidence="6 7">
    <name type="scientific">Rufibacter immobilis</name>
    <dbReference type="NCBI Taxonomy" id="1348778"/>
    <lineage>
        <taxon>Bacteria</taxon>
        <taxon>Pseudomonadati</taxon>
        <taxon>Bacteroidota</taxon>
        <taxon>Cytophagia</taxon>
        <taxon>Cytophagales</taxon>
        <taxon>Hymenobacteraceae</taxon>
        <taxon>Rufibacter</taxon>
    </lineage>
</organism>
<proteinExistence type="predicted"/>
<dbReference type="Gene3D" id="3.30.1360.150">
    <property type="match status" value="1"/>
</dbReference>
<evidence type="ECO:0000256" key="1">
    <source>
        <dbReference type="ARBA" id="ARBA00022553"/>
    </source>
</evidence>
<dbReference type="PIRSF" id="PIRSF031924">
    <property type="entry name" value="Pi-irrepressible_AP"/>
    <property type="match status" value="1"/>
</dbReference>
<keyword evidence="7" id="KW-1185">Reference proteome</keyword>
<dbReference type="CDD" id="cd16016">
    <property type="entry name" value="AP-SPAP"/>
    <property type="match status" value="1"/>
</dbReference>
<keyword evidence="2" id="KW-0479">Metal-binding</keyword>
<keyword evidence="1 4" id="KW-0597">Phosphoprotein</keyword>
<evidence type="ECO:0000256" key="2">
    <source>
        <dbReference type="ARBA" id="ARBA00022723"/>
    </source>
</evidence>
<evidence type="ECO:0000313" key="6">
    <source>
        <dbReference type="EMBL" id="RNI33311.1"/>
    </source>
</evidence>